<evidence type="ECO:0000313" key="10">
    <source>
        <dbReference type="Proteomes" id="UP001060414"/>
    </source>
</evidence>
<keyword evidence="4" id="KW-1134">Transmembrane beta strand</keyword>
<evidence type="ECO:0000256" key="7">
    <source>
        <dbReference type="ARBA" id="ARBA00023237"/>
    </source>
</evidence>
<dbReference type="Pfam" id="PF02321">
    <property type="entry name" value="OEP"/>
    <property type="match status" value="2"/>
</dbReference>
<organism evidence="9 10">
    <name type="scientific">Geoalkalibacter halelectricus</name>
    <dbReference type="NCBI Taxonomy" id="2847045"/>
    <lineage>
        <taxon>Bacteria</taxon>
        <taxon>Pseudomonadati</taxon>
        <taxon>Thermodesulfobacteriota</taxon>
        <taxon>Desulfuromonadia</taxon>
        <taxon>Desulfuromonadales</taxon>
        <taxon>Geoalkalibacteraceae</taxon>
        <taxon>Geoalkalibacter</taxon>
    </lineage>
</organism>
<name>A0ABY5ZSY7_9BACT</name>
<reference evidence="9" key="1">
    <citation type="journal article" date="2022" name="Environ. Microbiol.">
        <title>Geoalkalibacter halelectricus SAP #1 sp. nov. possessing extracellular electron transfer and mineral#reducing capabilities from a haloalkaline environment.</title>
        <authorList>
            <person name="Yadav S."/>
            <person name="Singh R."/>
            <person name="Sundharam S.S."/>
            <person name="Chaudhary S."/>
            <person name="Krishnamurthi S."/>
            <person name="Patil S.A."/>
        </authorList>
    </citation>
    <scope>NUCLEOTIDE SEQUENCE</scope>
    <source>
        <strain evidence="9">SAP-1</strain>
    </source>
</reference>
<evidence type="ECO:0000256" key="8">
    <source>
        <dbReference type="SAM" id="MobiDB-lite"/>
    </source>
</evidence>
<protein>
    <submittedName>
        <fullName evidence="9">TolC family protein</fullName>
    </submittedName>
</protein>
<gene>
    <name evidence="9" type="ORF">L9S41_00910</name>
</gene>
<evidence type="ECO:0000256" key="6">
    <source>
        <dbReference type="ARBA" id="ARBA00023136"/>
    </source>
</evidence>
<keyword evidence="6" id="KW-0472">Membrane</keyword>
<keyword evidence="3" id="KW-0813">Transport</keyword>
<dbReference type="InterPro" id="IPR051906">
    <property type="entry name" value="TolC-like"/>
</dbReference>
<evidence type="ECO:0000256" key="1">
    <source>
        <dbReference type="ARBA" id="ARBA00004442"/>
    </source>
</evidence>
<evidence type="ECO:0000256" key="5">
    <source>
        <dbReference type="ARBA" id="ARBA00022692"/>
    </source>
</evidence>
<dbReference type="EMBL" id="CP092109">
    <property type="protein sequence ID" value="UWZ81629.1"/>
    <property type="molecule type" value="Genomic_DNA"/>
</dbReference>
<keyword evidence="7" id="KW-0998">Cell outer membrane</keyword>
<evidence type="ECO:0000313" key="9">
    <source>
        <dbReference type="EMBL" id="UWZ81629.1"/>
    </source>
</evidence>
<accession>A0ABY5ZSY7</accession>
<comment type="similarity">
    <text evidence="2">Belongs to the outer membrane factor (OMF) (TC 1.B.17) family.</text>
</comment>
<dbReference type="InterPro" id="IPR003423">
    <property type="entry name" value="OMP_efflux"/>
</dbReference>
<keyword evidence="10" id="KW-1185">Reference proteome</keyword>
<evidence type="ECO:0000256" key="3">
    <source>
        <dbReference type="ARBA" id="ARBA00022448"/>
    </source>
</evidence>
<dbReference type="Proteomes" id="UP001060414">
    <property type="component" value="Chromosome"/>
</dbReference>
<comment type="subcellular location">
    <subcellularLocation>
        <location evidence="1">Cell outer membrane</location>
    </subcellularLocation>
</comment>
<evidence type="ECO:0000256" key="4">
    <source>
        <dbReference type="ARBA" id="ARBA00022452"/>
    </source>
</evidence>
<dbReference type="PANTHER" id="PTHR30026">
    <property type="entry name" value="OUTER MEMBRANE PROTEIN TOLC"/>
    <property type="match status" value="1"/>
</dbReference>
<dbReference type="SUPFAM" id="SSF56954">
    <property type="entry name" value="Outer membrane efflux proteins (OEP)"/>
    <property type="match status" value="1"/>
</dbReference>
<keyword evidence="5" id="KW-0812">Transmembrane</keyword>
<dbReference type="Gene3D" id="1.20.1600.10">
    <property type="entry name" value="Outer membrane efflux proteins (OEP)"/>
    <property type="match status" value="1"/>
</dbReference>
<sequence length="420" mass="47377">MEEARGRIAQARAARDEARAAFWPRLDAGLEYLRGDAPSAYLFKTIDARQLPENVDFNHPGRFENFESYLEARLNVYAGGRDRLRFSQAETRFEQARHAYQTEHNDLSAAVVDTYLAMLSARDRGDIARQSVAVLEREVDLAEVRLRGGSLLRSELLSLQVRLAEARADRVRAAAASQRLQAALAILLGRDAATAFEPRDEEPDFPLPEDYSQALRRALEQRPELAAAAGARELARLEERLARAEYLPRLDVQARLYHDDPDFAYNDDQLNWTFGARLSWNLFSGFTTRAREAHALGQTQESRAAQRRMRQAVEFEVRQAWLDLEEHRANLDLAEAALAHAEEAFTQVRVQFDGGAVEVTRYLDAELAWARARVNASAARRDHQRAQAELARAMGDWRPLSGAEATAGPATERFNHGQDP</sequence>
<proteinExistence type="inferred from homology"/>
<feature type="region of interest" description="Disordered" evidence="8">
    <location>
        <begin position="397"/>
        <end position="420"/>
    </location>
</feature>
<evidence type="ECO:0000256" key="2">
    <source>
        <dbReference type="ARBA" id="ARBA00007613"/>
    </source>
</evidence>
<dbReference type="PANTHER" id="PTHR30026:SF21">
    <property type="entry name" value="SLR1270 PROTEIN"/>
    <property type="match status" value="1"/>
</dbReference>